<name>A0AA41QK08_9MICO</name>
<feature type="compositionally biased region" description="Basic and acidic residues" evidence="1">
    <location>
        <begin position="358"/>
        <end position="375"/>
    </location>
</feature>
<evidence type="ECO:0000259" key="2">
    <source>
        <dbReference type="Pfam" id="PF08401"/>
    </source>
</evidence>
<evidence type="ECO:0000256" key="1">
    <source>
        <dbReference type="SAM" id="MobiDB-lite"/>
    </source>
</evidence>
<accession>A0AA41QK08</accession>
<dbReference type="InterPro" id="IPR013610">
    <property type="entry name" value="ArdC_N"/>
</dbReference>
<feature type="compositionally biased region" description="Basic and acidic residues" evidence="1">
    <location>
        <begin position="121"/>
        <end position="133"/>
    </location>
</feature>
<feature type="domain" description="N-terminal" evidence="2">
    <location>
        <begin position="42"/>
        <end position="109"/>
    </location>
</feature>
<feature type="region of interest" description="Disordered" evidence="1">
    <location>
        <begin position="329"/>
        <end position="392"/>
    </location>
</feature>
<feature type="region of interest" description="Disordered" evidence="1">
    <location>
        <begin position="109"/>
        <end position="135"/>
    </location>
</feature>
<dbReference type="GO" id="GO:0003697">
    <property type="term" value="F:single-stranded DNA binding"/>
    <property type="evidence" value="ECO:0007669"/>
    <property type="project" value="InterPro"/>
</dbReference>
<sequence>MREDTRTLEEKIADRNAKLDALHEQLTTAVGQLVTGEDWLRAMAASAKFRSRSFNNTLLIWVQHAAAYEAGVVSAPEPTYVAGFQQWKDLGRSVRKGVSGYQILAPRTARMASHSPGDPASWRRLDRGEKPRPGETVSTRIIGVRLAYVWDLSGTEGPDLPSVPEPQLPAGQAPPGLWDGLAKQVAEHGYSLEMVADPTSLGGALGLTTYGTRLVQVAADLDDVAKVYVLAHELAHVALHQPGRDAGPDDGSAAVPGGRSPHRGIREVEADSVAYMLLQAHNVTMDAATVPYVSGWASSVPGWTPVEVVQDTAARVRTAAVTILDKLDTQQVSDGTPPGLDRSTRLGRSTPRSAAPDHAARAVADDGLARPDVRGRHYGRPGPAVMREGVGR</sequence>
<keyword evidence="4" id="KW-1185">Reference proteome</keyword>
<protein>
    <submittedName>
        <fullName evidence="3">ImmA/IrrE family metallo-endopeptidase</fullName>
    </submittedName>
</protein>
<dbReference type="EMBL" id="JAKGSG010000066">
    <property type="protein sequence ID" value="MCF4123672.1"/>
    <property type="molecule type" value="Genomic_DNA"/>
</dbReference>
<reference evidence="3" key="1">
    <citation type="submission" date="2022-01" db="EMBL/GenBank/DDBJ databases">
        <title>Antribacter sp. nov., isolated from Guizhou of China.</title>
        <authorList>
            <person name="Chengliang C."/>
            <person name="Ya Z."/>
        </authorList>
    </citation>
    <scope>NUCLEOTIDE SEQUENCE</scope>
    <source>
        <strain evidence="3">KLBMP 9083</strain>
    </source>
</reference>
<dbReference type="AlphaFoldDB" id="A0AA41QK08"/>
<dbReference type="RefSeq" id="WP_236091422.1">
    <property type="nucleotide sequence ID" value="NZ_JAKGSG010000066.1"/>
</dbReference>
<organism evidence="3 4">
    <name type="scientific">Antribacter soli</name>
    <dbReference type="NCBI Taxonomy" id="2910976"/>
    <lineage>
        <taxon>Bacteria</taxon>
        <taxon>Bacillati</taxon>
        <taxon>Actinomycetota</taxon>
        <taxon>Actinomycetes</taxon>
        <taxon>Micrococcales</taxon>
        <taxon>Promicromonosporaceae</taxon>
        <taxon>Antribacter</taxon>
    </lineage>
</organism>
<evidence type="ECO:0000313" key="4">
    <source>
        <dbReference type="Proteomes" id="UP001165405"/>
    </source>
</evidence>
<proteinExistence type="predicted"/>
<dbReference type="Proteomes" id="UP001165405">
    <property type="component" value="Unassembled WGS sequence"/>
</dbReference>
<comment type="caution">
    <text evidence="3">The sequence shown here is derived from an EMBL/GenBank/DDBJ whole genome shotgun (WGS) entry which is preliminary data.</text>
</comment>
<gene>
    <name evidence="3" type="ORF">L1785_22175</name>
</gene>
<feature type="region of interest" description="Disordered" evidence="1">
    <location>
        <begin position="241"/>
        <end position="262"/>
    </location>
</feature>
<evidence type="ECO:0000313" key="3">
    <source>
        <dbReference type="EMBL" id="MCF4123672.1"/>
    </source>
</evidence>
<dbReference type="Pfam" id="PF08401">
    <property type="entry name" value="ArdcN"/>
    <property type="match status" value="1"/>
</dbReference>